<dbReference type="SUPFAM" id="SSF51905">
    <property type="entry name" value="FAD/NAD(P)-binding domain"/>
    <property type="match status" value="1"/>
</dbReference>
<protein>
    <recommendedName>
        <fullName evidence="8">Prenylcysteine lyase domain-containing protein</fullName>
    </recommendedName>
</protein>
<dbReference type="PANTHER" id="PTHR15944:SF0">
    <property type="entry name" value="PRENYLCYSTEINE LYASE DOMAIN-CONTAINING PROTEIN"/>
    <property type="match status" value="1"/>
</dbReference>
<keyword evidence="6" id="KW-0560">Oxidoreductase</keyword>
<keyword evidence="5" id="KW-0274">FAD</keyword>
<evidence type="ECO:0000256" key="2">
    <source>
        <dbReference type="ARBA" id="ARBA00009967"/>
    </source>
</evidence>
<evidence type="ECO:0000256" key="5">
    <source>
        <dbReference type="ARBA" id="ARBA00022827"/>
    </source>
</evidence>
<dbReference type="InterPro" id="IPR017046">
    <property type="entry name" value="Prenylcysteine_Oxase1"/>
</dbReference>
<dbReference type="EMBL" id="CAUYUJ010012780">
    <property type="protein sequence ID" value="CAK0834571.1"/>
    <property type="molecule type" value="Genomic_DNA"/>
</dbReference>
<evidence type="ECO:0000256" key="7">
    <source>
        <dbReference type="ARBA" id="ARBA00023180"/>
    </source>
</evidence>
<evidence type="ECO:0000256" key="3">
    <source>
        <dbReference type="ARBA" id="ARBA00022630"/>
    </source>
</evidence>
<keyword evidence="4" id="KW-0732">Signal</keyword>
<name>A0ABN9SRG4_9DINO</name>
<proteinExistence type="inferred from homology"/>
<keyword evidence="7" id="KW-0325">Glycoprotein</keyword>
<evidence type="ECO:0000259" key="8">
    <source>
        <dbReference type="Pfam" id="PF07156"/>
    </source>
</evidence>
<dbReference type="PANTHER" id="PTHR15944">
    <property type="entry name" value="FARNESYLCYSTEINE LYASE"/>
    <property type="match status" value="1"/>
</dbReference>
<dbReference type="InterPro" id="IPR036188">
    <property type="entry name" value="FAD/NAD-bd_sf"/>
</dbReference>
<comment type="similarity">
    <text evidence="2">Belongs to the prenylcysteine oxidase family.</text>
</comment>
<dbReference type="InterPro" id="IPR010795">
    <property type="entry name" value="Prenylcys_lyase"/>
</dbReference>
<accession>A0ABN9SRG4</accession>
<evidence type="ECO:0000313" key="9">
    <source>
        <dbReference type="EMBL" id="CAK0834571.1"/>
    </source>
</evidence>
<comment type="cofactor">
    <cofactor evidence="1">
        <name>FAD</name>
        <dbReference type="ChEBI" id="CHEBI:57692"/>
    </cofactor>
</comment>
<evidence type="ECO:0000256" key="4">
    <source>
        <dbReference type="ARBA" id="ARBA00022729"/>
    </source>
</evidence>
<keyword evidence="10" id="KW-1185">Reference proteome</keyword>
<reference evidence="9" key="1">
    <citation type="submission" date="2023-10" db="EMBL/GenBank/DDBJ databases">
        <authorList>
            <person name="Chen Y."/>
            <person name="Shah S."/>
            <person name="Dougan E. K."/>
            <person name="Thang M."/>
            <person name="Chan C."/>
        </authorList>
    </citation>
    <scope>NUCLEOTIDE SEQUENCE [LARGE SCALE GENOMIC DNA]</scope>
</reference>
<organism evidence="9 10">
    <name type="scientific">Prorocentrum cordatum</name>
    <dbReference type="NCBI Taxonomy" id="2364126"/>
    <lineage>
        <taxon>Eukaryota</taxon>
        <taxon>Sar</taxon>
        <taxon>Alveolata</taxon>
        <taxon>Dinophyceae</taxon>
        <taxon>Prorocentrales</taxon>
        <taxon>Prorocentraceae</taxon>
        <taxon>Prorocentrum</taxon>
    </lineage>
</organism>
<dbReference type="Proteomes" id="UP001189429">
    <property type="component" value="Unassembled WGS sequence"/>
</dbReference>
<comment type="caution">
    <text evidence="9">The sequence shown here is derived from an EMBL/GenBank/DDBJ whole genome shotgun (WGS) entry which is preliminary data.</text>
</comment>
<gene>
    <name evidence="9" type="ORF">PCOR1329_LOCUS31957</name>
</gene>
<feature type="domain" description="Prenylcysteine lyase" evidence="8">
    <location>
        <begin position="12"/>
        <end position="291"/>
    </location>
</feature>
<sequence>MLARLGVAGLASTSAAEWMQGKVDAAFLREFVDGVSRVNYGQGSSINAFAEAVSLAGAGLVGSLFSVREGNSKVMEGLLREAGAELRHDRVTAVRVAGREGYSVCTQGGVCETFASVVIAAPLELARLALDESLRPRAPSREYQVTVATFVAASGLNADYFGTARVEDLDTIMTTSNASIPFNSVAVHGISGGRKVFKVFSRETPKANLIRDIFANASGETQQFVWHAYPVLRPSSPWPAFRLHGGAQGGGLYYVNAMESSVSCMETEAVAAKNVALLLQGDLEGQAARVDPEPGVVYA</sequence>
<dbReference type="Pfam" id="PF07156">
    <property type="entry name" value="Prenylcys_lyase"/>
    <property type="match status" value="1"/>
</dbReference>
<keyword evidence="3" id="KW-0285">Flavoprotein</keyword>
<evidence type="ECO:0000256" key="1">
    <source>
        <dbReference type="ARBA" id="ARBA00001974"/>
    </source>
</evidence>
<evidence type="ECO:0000256" key="6">
    <source>
        <dbReference type="ARBA" id="ARBA00023002"/>
    </source>
</evidence>
<evidence type="ECO:0000313" key="10">
    <source>
        <dbReference type="Proteomes" id="UP001189429"/>
    </source>
</evidence>